<name>A0A0D0D810_9AGAM</name>
<dbReference type="HOGENOM" id="CLU_2892119_0_0_1"/>
<organism evidence="1 2">
    <name type="scientific">Paxillus rubicundulus Ve08.2h10</name>
    <dbReference type="NCBI Taxonomy" id="930991"/>
    <lineage>
        <taxon>Eukaryota</taxon>
        <taxon>Fungi</taxon>
        <taxon>Dikarya</taxon>
        <taxon>Basidiomycota</taxon>
        <taxon>Agaricomycotina</taxon>
        <taxon>Agaricomycetes</taxon>
        <taxon>Agaricomycetidae</taxon>
        <taxon>Boletales</taxon>
        <taxon>Paxilineae</taxon>
        <taxon>Paxillaceae</taxon>
        <taxon>Paxillus</taxon>
    </lineage>
</organism>
<evidence type="ECO:0000313" key="2">
    <source>
        <dbReference type="Proteomes" id="UP000054538"/>
    </source>
</evidence>
<dbReference type="EMBL" id="KN825216">
    <property type="protein sequence ID" value="KIK93072.1"/>
    <property type="molecule type" value="Genomic_DNA"/>
</dbReference>
<evidence type="ECO:0000313" key="1">
    <source>
        <dbReference type="EMBL" id="KIK93072.1"/>
    </source>
</evidence>
<dbReference type="InParanoid" id="A0A0D0D810"/>
<keyword evidence="2" id="KW-1185">Reference proteome</keyword>
<gene>
    <name evidence="1" type="ORF">PAXRUDRAFT_829356</name>
</gene>
<reference evidence="1 2" key="1">
    <citation type="submission" date="2014-04" db="EMBL/GenBank/DDBJ databases">
        <authorList>
            <consortium name="DOE Joint Genome Institute"/>
            <person name="Kuo A."/>
            <person name="Kohler A."/>
            <person name="Jargeat P."/>
            <person name="Nagy L.G."/>
            <person name="Floudas D."/>
            <person name="Copeland A."/>
            <person name="Barry K.W."/>
            <person name="Cichocki N."/>
            <person name="Veneault-Fourrey C."/>
            <person name="LaButti K."/>
            <person name="Lindquist E.A."/>
            <person name="Lipzen A."/>
            <person name="Lundell T."/>
            <person name="Morin E."/>
            <person name="Murat C."/>
            <person name="Sun H."/>
            <person name="Tunlid A."/>
            <person name="Henrissat B."/>
            <person name="Grigoriev I.V."/>
            <person name="Hibbett D.S."/>
            <person name="Martin F."/>
            <person name="Nordberg H.P."/>
            <person name="Cantor M.N."/>
            <person name="Hua S.X."/>
        </authorList>
    </citation>
    <scope>NUCLEOTIDE SEQUENCE [LARGE SCALE GENOMIC DNA]</scope>
    <source>
        <strain evidence="1 2">Ve08.2h10</strain>
    </source>
</reference>
<protein>
    <submittedName>
        <fullName evidence="1">Unplaced genomic scaffold scaffold_394, whole genome shotgun sequence</fullName>
    </submittedName>
</protein>
<reference evidence="2" key="2">
    <citation type="submission" date="2015-01" db="EMBL/GenBank/DDBJ databases">
        <title>Evolutionary Origins and Diversification of the Mycorrhizal Mutualists.</title>
        <authorList>
            <consortium name="DOE Joint Genome Institute"/>
            <consortium name="Mycorrhizal Genomics Consortium"/>
            <person name="Kohler A."/>
            <person name="Kuo A."/>
            <person name="Nagy L.G."/>
            <person name="Floudas D."/>
            <person name="Copeland A."/>
            <person name="Barry K.W."/>
            <person name="Cichocki N."/>
            <person name="Veneault-Fourrey C."/>
            <person name="LaButti K."/>
            <person name="Lindquist E.A."/>
            <person name="Lipzen A."/>
            <person name="Lundell T."/>
            <person name="Morin E."/>
            <person name="Murat C."/>
            <person name="Riley R."/>
            <person name="Ohm R."/>
            <person name="Sun H."/>
            <person name="Tunlid A."/>
            <person name="Henrissat B."/>
            <person name="Grigoriev I.V."/>
            <person name="Hibbett D.S."/>
            <person name="Martin F."/>
        </authorList>
    </citation>
    <scope>NUCLEOTIDE SEQUENCE [LARGE SCALE GENOMIC DNA]</scope>
    <source>
        <strain evidence="2">Ve08.2h10</strain>
    </source>
</reference>
<feature type="non-terminal residue" evidence="1">
    <location>
        <position position="63"/>
    </location>
</feature>
<dbReference type="AlphaFoldDB" id="A0A0D0D810"/>
<sequence length="63" mass="7005">MMWHLRLHGNSNLIPARRNPLIKVSGAWRRPATTYQFPPSPMTPIMGSPEPQGGCVSDGCKFI</sequence>
<dbReference type="Proteomes" id="UP000054538">
    <property type="component" value="Unassembled WGS sequence"/>
</dbReference>
<accession>A0A0D0D810</accession>
<proteinExistence type="predicted"/>